<reference evidence="2" key="1">
    <citation type="submission" date="2023-07" db="EMBL/GenBank/DDBJ databases">
        <authorList>
            <consortium name="AG Swart"/>
            <person name="Singh M."/>
            <person name="Singh A."/>
            <person name="Seah K."/>
            <person name="Emmerich C."/>
        </authorList>
    </citation>
    <scope>NUCLEOTIDE SEQUENCE</scope>
    <source>
        <strain evidence="2">DP1</strain>
    </source>
</reference>
<sequence length="395" mass="45117">MDTFHAQSFTSEKLVFSEEEDLFNTPNYFDQGYKEVMPDDNLFQDVPSLGLAFGNKHNDVGSGNQPNTYFDRICSPSEHYGNESCQADFGMSANSFHFHFDRLSNDVLAEKSKNKIGRTQNGILFQINDDEKSDKSAYDSTNARKTTAFTNIEEKHDNGIIPEQAHEFSDVLALAKDESLDKPSEPQVKSTNSRACDIQNSSKTPKSTKEDIDLSIRRDVVNKTVLRVMRRFFMQKFKDAYPKKFRSKEAKSKWYFEYIKKLTAELFGVDNPDLKVLQINMAAIINPKHMTAADITETGLEKEEFLTFYNTIYKYSHTRLASLFKITSLKTIFNYFYNGPMDQIINSETSVKKNSTLYFKAFEDFQRVFEGYTGDSSAVLEILCMNASNSTATLA</sequence>
<dbReference type="Proteomes" id="UP001295684">
    <property type="component" value="Unassembled WGS sequence"/>
</dbReference>
<gene>
    <name evidence="2" type="ORF">ECRASSUSDP1_LOCUS12133</name>
</gene>
<name>A0AAD1UL53_EUPCR</name>
<evidence type="ECO:0000313" key="3">
    <source>
        <dbReference type="Proteomes" id="UP001295684"/>
    </source>
</evidence>
<accession>A0AAD1UL53</accession>
<comment type="caution">
    <text evidence="2">The sequence shown here is derived from an EMBL/GenBank/DDBJ whole genome shotgun (WGS) entry which is preliminary data.</text>
</comment>
<feature type="compositionally biased region" description="Polar residues" evidence="1">
    <location>
        <begin position="187"/>
        <end position="205"/>
    </location>
</feature>
<evidence type="ECO:0000313" key="2">
    <source>
        <dbReference type="EMBL" id="CAI2370814.1"/>
    </source>
</evidence>
<proteinExistence type="predicted"/>
<dbReference type="EMBL" id="CAMPGE010012029">
    <property type="protein sequence ID" value="CAI2370814.1"/>
    <property type="molecule type" value="Genomic_DNA"/>
</dbReference>
<evidence type="ECO:0000256" key="1">
    <source>
        <dbReference type="SAM" id="MobiDB-lite"/>
    </source>
</evidence>
<keyword evidence="3" id="KW-1185">Reference proteome</keyword>
<protein>
    <submittedName>
        <fullName evidence="2">Uncharacterized protein</fullName>
    </submittedName>
</protein>
<organism evidence="2 3">
    <name type="scientific">Euplotes crassus</name>
    <dbReference type="NCBI Taxonomy" id="5936"/>
    <lineage>
        <taxon>Eukaryota</taxon>
        <taxon>Sar</taxon>
        <taxon>Alveolata</taxon>
        <taxon>Ciliophora</taxon>
        <taxon>Intramacronucleata</taxon>
        <taxon>Spirotrichea</taxon>
        <taxon>Hypotrichia</taxon>
        <taxon>Euplotida</taxon>
        <taxon>Euplotidae</taxon>
        <taxon>Moneuplotes</taxon>
    </lineage>
</organism>
<dbReference type="AlphaFoldDB" id="A0AAD1UL53"/>
<feature type="region of interest" description="Disordered" evidence="1">
    <location>
        <begin position="180"/>
        <end position="210"/>
    </location>
</feature>